<dbReference type="GO" id="GO:0008270">
    <property type="term" value="F:zinc ion binding"/>
    <property type="evidence" value="ECO:0007669"/>
    <property type="project" value="UniProtKB-UniRule"/>
</dbReference>
<keyword evidence="8 12" id="KW-0862">Zinc</keyword>
<dbReference type="InterPro" id="IPR001915">
    <property type="entry name" value="Peptidase_M48"/>
</dbReference>
<evidence type="ECO:0000256" key="2">
    <source>
        <dbReference type="ARBA" id="ARBA00009779"/>
    </source>
</evidence>
<evidence type="ECO:0000256" key="5">
    <source>
        <dbReference type="ARBA" id="ARBA00022692"/>
    </source>
</evidence>
<comment type="similarity">
    <text evidence="2 12">Belongs to the peptidase M48B family.</text>
</comment>
<dbReference type="GO" id="GO:0005886">
    <property type="term" value="C:plasma membrane"/>
    <property type="evidence" value="ECO:0007669"/>
    <property type="project" value="UniProtKB-SubCell"/>
</dbReference>
<dbReference type="PANTHER" id="PTHR43221:SF1">
    <property type="entry name" value="PROTEASE HTPX"/>
    <property type="match status" value="1"/>
</dbReference>
<evidence type="ECO:0000313" key="15">
    <source>
        <dbReference type="Proteomes" id="UP000250079"/>
    </source>
</evidence>
<dbReference type="OrthoDB" id="15218at2"/>
<evidence type="ECO:0000256" key="6">
    <source>
        <dbReference type="ARBA" id="ARBA00022723"/>
    </source>
</evidence>
<dbReference type="Proteomes" id="UP000250079">
    <property type="component" value="Chromosome"/>
</dbReference>
<organism evidence="14 15">
    <name type="scientific">Granulosicoccus antarcticus IMCC3135</name>
    <dbReference type="NCBI Taxonomy" id="1192854"/>
    <lineage>
        <taxon>Bacteria</taxon>
        <taxon>Pseudomonadati</taxon>
        <taxon>Pseudomonadota</taxon>
        <taxon>Gammaproteobacteria</taxon>
        <taxon>Chromatiales</taxon>
        <taxon>Granulosicoccaceae</taxon>
        <taxon>Granulosicoccus</taxon>
    </lineage>
</organism>
<feature type="active site" evidence="12">
    <location>
        <position position="143"/>
    </location>
</feature>
<comment type="cofactor">
    <cofactor evidence="12">
        <name>Zn(2+)</name>
        <dbReference type="ChEBI" id="CHEBI:29105"/>
    </cofactor>
    <text evidence="12">Binds 1 zinc ion per subunit.</text>
</comment>
<feature type="binding site" evidence="12">
    <location>
        <position position="142"/>
    </location>
    <ligand>
        <name>Zn(2+)</name>
        <dbReference type="ChEBI" id="CHEBI:29105"/>
        <note>catalytic</note>
    </ligand>
</feature>
<dbReference type="Gene3D" id="3.30.2010.10">
    <property type="entry name" value="Metalloproteases ('zincins'), catalytic domain"/>
    <property type="match status" value="1"/>
</dbReference>
<protein>
    <recommendedName>
        <fullName evidence="12">Protease HtpX</fullName>
        <ecNumber evidence="12">3.4.24.-</ecNumber>
    </recommendedName>
    <alternativeName>
        <fullName evidence="12">Heat shock protein HtpX</fullName>
    </alternativeName>
</protein>
<evidence type="ECO:0000313" key="14">
    <source>
        <dbReference type="EMBL" id="ASJ75248.1"/>
    </source>
</evidence>
<evidence type="ECO:0000256" key="9">
    <source>
        <dbReference type="ARBA" id="ARBA00022989"/>
    </source>
</evidence>
<keyword evidence="5 12" id="KW-0812">Transmembrane</keyword>
<evidence type="ECO:0000256" key="8">
    <source>
        <dbReference type="ARBA" id="ARBA00022833"/>
    </source>
</evidence>
<evidence type="ECO:0000259" key="13">
    <source>
        <dbReference type="Pfam" id="PF01435"/>
    </source>
</evidence>
<feature type="binding site" evidence="12">
    <location>
        <position position="223"/>
    </location>
    <ligand>
        <name>Zn(2+)</name>
        <dbReference type="ChEBI" id="CHEBI:29105"/>
        <note>catalytic</note>
    </ligand>
</feature>
<dbReference type="RefSeq" id="WP_088920186.1">
    <property type="nucleotide sequence ID" value="NZ_CP018632.1"/>
</dbReference>
<dbReference type="InterPro" id="IPR022919">
    <property type="entry name" value="Pept_M48_protease_HtpX"/>
</dbReference>
<evidence type="ECO:0000256" key="7">
    <source>
        <dbReference type="ARBA" id="ARBA00022801"/>
    </source>
</evidence>
<keyword evidence="7 12" id="KW-0378">Hydrolase</keyword>
<name>A0A2Z2NZN9_9GAMM</name>
<reference evidence="14 15" key="1">
    <citation type="submission" date="2016-12" db="EMBL/GenBank/DDBJ databases">
        <authorList>
            <person name="Song W.-J."/>
            <person name="Kurnit D.M."/>
        </authorList>
    </citation>
    <scope>NUCLEOTIDE SEQUENCE [LARGE SCALE GENOMIC DNA]</scope>
    <source>
        <strain evidence="14 15">IMCC3135</strain>
    </source>
</reference>
<dbReference type="NCBIfam" id="NF003965">
    <property type="entry name" value="PRK05457.1"/>
    <property type="match status" value="1"/>
</dbReference>
<proteinExistence type="inferred from homology"/>
<comment type="subcellular location">
    <subcellularLocation>
        <location evidence="1 12">Cell membrane</location>
        <topology evidence="1 12">Multi-pass membrane protein</topology>
    </subcellularLocation>
</comment>
<dbReference type="PANTHER" id="PTHR43221">
    <property type="entry name" value="PROTEASE HTPX"/>
    <property type="match status" value="1"/>
</dbReference>
<evidence type="ECO:0000256" key="12">
    <source>
        <dbReference type="HAMAP-Rule" id="MF_00188"/>
    </source>
</evidence>
<feature type="binding site" evidence="12">
    <location>
        <position position="146"/>
    </location>
    <ligand>
        <name>Zn(2+)</name>
        <dbReference type="ChEBI" id="CHEBI:29105"/>
        <note>catalytic</note>
    </ligand>
</feature>
<keyword evidence="12" id="KW-0346">Stress response</keyword>
<keyword evidence="6 12" id="KW-0479">Metal-binding</keyword>
<evidence type="ECO:0000256" key="1">
    <source>
        <dbReference type="ARBA" id="ARBA00004651"/>
    </source>
</evidence>
<dbReference type="AlphaFoldDB" id="A0A2Z2NZN9"/>
<dbReference type="GO" id="GO:0006508">
    <property type="term" value="P:proteolysis"/>
    <property type="evidence" value="ECO:0007669"/>
    <property type="project" value="UniProtKB-KW"/>
</dbReference>
<dbReference type="EMBL" id="CP018632">
    <property type="protein sequence ID" value="ASJ75248.1"/>
    <property type="molecule type" value="Genomic_DNA"/>
</dbReference>
<gene>
    <name evidence="12 14" type="primary">htpX</name>
    <name evidence="14" type="ORF">IMCC3135_25965</name>
</gene>
<evidence type="ECO:0000256" key="11">
    <source>
        <dbReference type="ARBA" id="ARBA00023136"/>
    </source>
</evidence>
<sequence length="291" mass="31133">MNRILLFLATNMAVMVVFSIITSLFGLDRAIGQSTTSLVIYAACFGFVGSFISLAMSKSSAIRSMNVQLIEQPTNETERWLVQTVHAQAKEAGIGEPDVGIFQQSSPNAFATGWNKNNALVAVSSGLLQNMSREEVEAVLGHEIAHVYNGDMVTMGLLQGVLNTFVIVFSRILGGMIDNALRGNRSGGGGGYGMGFFLGNIIGNVVFGFLASMIAAWFSRQREFRADAGGAKLAGRQNMIGALEALKRGTTQNSALPEKLQAFGITGGHLAKYLSTHPPLDVRIARLRAEA</sequence>
<feature type="transmembrane region" description="Helical" evidence="12">
    <location>
        <begin position="157"/>
        <end position="177"/>
    </location>
</feature>
<keyword evidence="9 12" id="KW-1133">Transmembrane helix</keyword>
<keyword evidence="15" id="KW-1185">Reference proteome</keyword>
<dbReference type="HAMAP" id="MF_00188">
    <property type="entry name" value="Pept_M48_protease_HtpX"/>
    <property type="match status" value="1"/>
</dbReference>
<accession>A0A2Z2NZN9</accession>
<keyword evidence="3 12" id="KW-1003">Cell membrane</keyword>
<feature type="transmembrane region" description="Helical" evidence="12">
    <location>
        <begin position="5"/>
        <end position="26"/>
    </location>
</feature>
<keyword evidence="10 12" id="KW-0482">Metalloprotease</keyword>
<dbReference type="GO" id="GO:0004222">
    <property type="term" value="F:metalloendopeptidase activity"/>
    <property type="evidence" value="ECO:0007669"/>
    <property type="project" value="UniProtKB-UniRule"/>
</dbReference>
<keyword evidence="11 12" id="KW-0472">Membrane</keyword>
<dbReference type="InterPro" id="IPR050083">
    <property type="entry name" value="HtpX_protease"/>
</dbReference>
<feature type="transmembrane region" description="Helical" evidence="12">
    <location>
        <begin position="38"/>
        <end position="56"/>
    </location>
</feature>
<feature type="domain" description="Peptidase M48" evidence="13">
    <location>
        <begin position="77"/>
        <end position="290"/>
    </location>
</feature>
<dbReference type="Pfam" id="PF01435">
    <property type="entry name" value="Peptidase_M48"/>
    <property type="match status" value="1"/>
</dbReference>
<evidence type="ECO:0000256" key="4">
    <source>
        <dbReference type="ARBA" id="ARBA00022670"/>
    </source>
</evidence>
<evidence type="ECO:0000256" key="10">
    <source>
        <dbReference type="ARBA" id="ARBA00023049"/>
    </source>
</evidence>
<dbReference type="EC" id="3.4.24.-" evidence="12"/>
<feature type="transmembrane region" description="Helical" evidence="12">
    <location>
        <begin position="197"/>
        <end position="218"/>
    </location>
</feature>
<dbReference type="KEGG" id="gai:IMCC3135_25965"/>
<keyword evidence="4 12" id="KW-0645">Protease</keyword>
<dbReference type="CDD" id="cd07335">
    <property type="entry name" value="M48B_HtpX_like"/>
    <property type="match status" value="1"/>
</dbReference>
<evidence type="ECO:0000256" key="3">
    <source>
        <dbReference type="ARBA" id="ARBA00022475"/>
    </source>
</evidence>